<organism evidence="2 3">
    <name type="scientific">Comamonas aquatica</name>
    <dbReference type="NCBI Taxonomy" id="225991"/>
    <lineage>
        <taxon>Bacteria</taxon>
        <taxon>Pseudomonadati</taxon>
        <taxon>Pseudomonadota</taxon>
        <taxon>Betaproteobacteria</taxon>
        <taxon>Burkholderiales</taxon>
        <taxon>Comamonadaceae</taxon>
        <taxon>Comamonas</taxon>
    </lineage>
</organism>
<dbReference type="Pfam" id="PF02321">
    <property type="entry name" value="OEP"/>
    <property type="match status" value="1"/>
</dbReference>
<reference evidence="2" key="1">
    <citation type="submission" date="2020-05" db="EMBL/GenBank/DDBJ databases">
        <authorList>
            <person name="Delgado-Blas J."/>
        </authorList>
    </citation>
    <scope>NUCLEOTIDE SEQUENCE</scope>
    <source>
        <strain evidence="2">BB1454</strain>
    </source>
</reference>
<evidence type="ECO:0000313" key="2">
    <source>
        <dbReference type="EMBL" id="CAB5709674.1"/>
    </source>
</evidence>
<dbReference type="AlphaFoldDB" id="A0AA35GKX5"/>
<dbReference type="SUPFAM" id="SSF56954">
    <property type="entry name" value="Outer membrane efflux proteins (OEP)"/>
    <property type="match status" value="1"/>
</dbReference>
<evidence type="ECO:0000313" key="3">
    <source>
        <dbReference type="Proteomes" id="UP000834458"/>
    </source>
</evidence>
<dbReference type="Gene3D" id="1.20.1600.10">
    <property type="entry name" value="Outer membrane efflux proteins (OEP)"/>
    <property type="match status" value="1"/>
</dbReference>
<sequence length="102" mass="11660">MGLRCFSLVPAWNAWTLTALRAWPSRHATQRRQVLQQSLRFAHDRYEAGHASDLEELDAQRNLYAAELEVVRLHQAELDNRVQLYKALGGWQPADVAPSPKP</sequence>
<dbReference type="PANTHER" id="PTHR30203">
    <property type="entry name" value="OUTER MEMBRANE CATION EFFLUX PROTEIN"/>
    <property type="match status" value="1"/>
</dbReference>
<dbReference type="InterPro" id="IPR003423">
    <property type="entry name" value="OMP_efflux"/>
</dbReference>
<dbReference type="EMBL" id="CAHPSC010000079">
    <property type="protein sequence ID" value="CAB5709674.1"/>
    <property type="molecule type" value="Genomic_DNA"/>
</dbReference>
<dbReference type="InterPro" id="IPR010131">
    <property type="entry name" value="MdtP/NodT-like"/>
</dbReference>
<dbReference type="Proteomes" id="UP000834458">
    <property type="component" value="Unassembled WGS sequence"/>
</dbReference>
<protein>
    <submittedName>
        <fullName evidence="2">Probable efflux pump outer membrane protein ttgC</fullName>
    </submittedName>
</protein>
<accession>A0AA35GKX5</accession>
<comment type="similarity">
    <text evidence="1">Belongs to the outer membrane factor (OMF) (TC 1.B.17) family.</text>
</comment>
<gene>
    <name evidence="2" type="primary">ttgC_2</name>
    <name evidence="2" type="ORF">GHA_03532</name>
</gene>
<dbReference type="PANTHER" id="PTHR30203:SF30">
    <property type="entry name" value="OUTER MEMBRANE PROTEIN-RELATED"/>
    <property type="match status" value="1"/>
</dbReference>
<evidence type="ECO:0000256" key="1">
    <source>
        <dbReference type="ARBA" id="ARBA00007613"/>
    </source>
</evidence>
<proteinExistence type="inferred from homology"/>
<name>A0AA35GKX5_9BURK</name>
<comment type="caution">
    <text evidence="2">The sequence shown here is derived from an EMBL/GenBank/DDBJ whole genome shotgun (WGS) entry which is preliminary data.</text>
</comment>